<sequence length="382" mass="42547">MAGFYSDMPTLVDPGRGFEGAAPQALPAGVGIPSPFFPYEPTGGPPPHLSQIHQTPSYNASSGYPWSSSPSSQATTPPSWAPMQPMAMAMAGTPIPMFAPPQAGTMQPFIPPVTDGWPRAANDHDQDDEWAVVRHDDGLHRRPSMRSSTPHSHSLSLTSTPSSGTASLSRRPSTRGPAAEAAKRPPRDWRPDFSMRGPGLFGNLALLTRARSKSLGGSESPPAKVTICSYIRYNSSKPPMWLDLRRQPESSLSFRAVNRRLFRQDLERFACEPPLPHIRLYHVHYPWYIDVDAANPSGVTLFELFCAIYSSMTQQIHYSDFYNIDMNNEFRDQIGEAWGKRCRTEQERASGVRRVDYLMDKYIMLGIQRGRDGLWEIKTGKP</sequence>
<feature type="region of interest" description="Disordered" evidence="1">
    <location>
        <begin position="36"/>
        <end position="80"/>
    </location>
</feature>
<feature type="compositionally biased region" description="Low complexity" evidence="1">
    <location>
        <begin position="145"/>
        <end position="170"/>
    </location>
</feature>
<dbReference type="AlphaFoldDB" id="A0AAD7XBC2"/>
<dbReference type="Proteomes" id="UP001215151">
    <property type="component" value="Unassembled WGS sequence"/>
</dbReference>
<feature type="region of interest" description="Disordered" evidence="1">
    <location>
        <begin position="140"/>
        <end position="193"/>
    </location>
</feature>
<evidence type="ECO:0000313" key="4">
    <source>
        <dbReference type="Proteomes" id="UP001215151"/>
    </source>
</evidence>
<dbReference type="EMBL" id="JAPEVG010000055">
    <property type="protein sequence ID" value="KAJ8488976.1"/>
    <property type="molecule type" value="Genomic_DNA"/>
</dbReference>
<reference evidence="3" key="1">
    <citation type="submission" date="2022-11" db="EMBL/GenBank/DDBJ databases">
        <title>Genome Sequence of Cubamyces cubensis.</title>
        <authorList>
            <person name="Buettner E."/>
        </authorList>
    </citation>
    <scope>NUCLEOTIDE SEQUENCE</scope>
    <source>
        <strain evidence="3">MPL-01</strain>
    </source>
</reference>
<feature type="compositionally biased region" description="Basic and acidic residues" evidence="1">
    <location>
        <begin position="181"/>
        <end position="193"/>
    </location>
</feature>
<dbReference type="InterPro" id="IPR046522">
    <property type="entry name" value="DUF6699"/>
</dbReference>
<evidence type="ECO:0000313" key="3">
    <source>
        <dbReference type="EMBL" id="KAJ8488976.1"/>
    </source>
</evidence>
<name>A0AAD7XBC2_9APHY</name>
<evidence type="ECO:0000259" key="2">
    <source>
        <dbReference type="Pfam" id="PF20415"/>
    </source>
</evidence>
<dbReference type="Pfam" id="PF20415">
    <property type="entry name" value="DUF6699"/>
    <property type="match status" value="1"/>
</dbReference>
<evidence type="ECO:0000256" key="1">
    <source>
        <dbReference type="SAM" id="MobiDB-lite"/>
    </source>
</evidence>
<keyword evidence="4" id="KW-1185">Reference proteome</keyword>
<feature type="compositionally biased region" description="Low complexity" evidence="1">
    <location>
        <begin position="57"/>
        <end position="80"/>
    </location>
</feature>
<proteinExistence type="predicted"/>
<organism evidence="3 4">
    <name type="scientific">Trametes cubensis</name>
    <dbReference type="NCBI Taxonomy" id="1111947"/>
    <lineage>
        <taxon>Eukaryota</taxon>
        <taxon>Fungi</taxon>
        <taxon>Dikarya</taxon>
        <taxon>Basidiomycota</taxon>
        <taxon>Agaricomycotina</taxon>
        <taxon>Agaricomycetes</taxon>
        <taxon>Polyporales</taxon>
        <taxon>Polyporaceae</taxon>
        <taxon>Trametes</taxon>
    </lineage>
</organism>
<feature type="domain" description="DUF6699" evidence="2">
    <location>
        <begin position="243"/>
        <end position="373"/>
    </location>
</feature>
<feature type="compositionally biased region" description="Pro residues" evidence="1">
    <location>
        <begin position="36"/>
        <end position="48"/>
    </location>
</feature>
<comment type="caution">
    <text evidence="3">The sequence shown here is derived from an EMBL/GenBank/DDBJ whole genome shotgun (WGS) entry which is preliminary data.</text>
</comment>
<protein>
    <recommendedName>
        <fullName evidence="2">DUF6699 domain-containing protein</fullName>
    </recommendedName>
</protein>
<gene>
    <name evidence="3" type="ORF">ONZ51_g3213</name>
</gene>
<accession>A0AAD7XBC2</accession>